<evidence type="ECO:0000256" key="7">
    <source>
        <dbReference type="SAM" id="MobiDB-lite"/>
    </source>
</evidence>
<dbReference type="InterPro" id="IPR010308">
    <property type="entry name" value="TRP_C"/>
</dbReference>
<dbReference type="RefSeq" id="XP_064733711.1">
    <property type="nucleotide sequence ID" value="XM_064871258.1"/>
</dbReference>
<comment type="caution">
    <text evidence="11">The sequence shown here is derived from an EMBL/GenBank/DDBJ whole genome shotgun (WGS) entry which is preliminary data.</text>
</comment>
<comment type="subcellular location">
    <subcellularLocation>
        <location evidence="1">Membrane</location>
        <topology evidence="1">Multi-pass membrane protein</topology>
    </subcellularLocation>
</comment>
<evidence type="ECO:0000256" key="6">
    <source>
        <dbReference type="ARBA" id="ARBA00023136"/>
    </source>
</evidence>
<dbReference type="InterPro" id="IPR040241">
    <property type="entry name" value="TRP_Flc/Pkd2-like"/>
</dbReference>
<feature type="compositionally biased region" description="Low complexity" evidence="7">
    <location>
        <begin position="1102"/>
        <end position="1117"/>
    </location>
</feature>
<dbReference type="Pfam" id="PF06011">
    <property type="entry name" value="TRP"/>
    <property type="match status" value="1"/>
</dbReference>
<dbReference type="PANTHER" id="PTHR31145">
    <property type="entry name" value="INTEGRAL MEMBRANE PROTEIN (AFU_ORTHOLOGUE AFUA_7G01610)"/>
    <property type="match status" value="1"/>
</dbReference>
<evidence type="ECO:0000256" key="8">
    <source>
        <dbReference type="SAM" id="Phobius"/>
    </source>
</evidence>
<feature type="transmembrane region" description="Helical" evidence="8">
    <location>
        <begin position="538"/>
        <end position="558"/>
    </location>
</feature>
<evidence type="ECO:0000256" key="1">
    <source>
        <dbReference type="ARBA" id="ARBA00004141"/>
    </source>
</evidence>
<feature type="transmembrane region" description="Helical" evidence="8">
    <location>
        <begin position="351"/>
        <end position="372"/>
    </location>
</feature>
<accession>A0ABR0RYF9</accession>
<feature type="transmembrane region" description="Helical" evidence="8">
    <location>
        <begin position="392"/>
        <end position="416"/>
    </location>
</feature>
<name>A0ABR0RYF9_9EURO</name>
<dbReference type="EMBL" id="JAVHJV010000002">
    <property type="protein sequence ID" value="KAK5945621.1"/>
    <property type="molecule type" value="Genomic_DNA"/>
</dbReference>
<evidence type="ECO:0000256" key="4">
    <source>
        <dbReference type="ARBA" id="ARBA00022729"/>
    </source>
</evidence>
<evidence type="ECO:0000256" key="2">
    <source>
        <dbReference type="ARBA" id="ARBA00010642"/>
    </source>
</evidence>
<dbReference type="PANTHER" id="PTHR31145:SF6">
    <property type="entry name" value="INTEGRAL MEMBRANE PROTEIN (AFU_ORTHOLOGUE AFUA_7G01610)"/>
    <property type="match status" value="1"/>
</dbReference>
<protein>
    <recommendedName>
        <fullName evidence="10">ML-like domain-containing protein</fullName>
    </recommendedName>
</protein>
<feature type="region of interest" description="Disordered" evidence="7">
    <location>
        <begin position="812"/>
        <end position="833"/>
    </location>
</feature>
<feature type="chain" id="PRO_5045129550" description="ML-like domain-containing protein" evidence="9">
    <location>
        <begin position="30"/>
        <end position="1156"/>
    </location>
</feature>
<feature type="compositionally biased region" description="Pro residues" evidence="7">
    <location>
        <begin position="924"/>
        <end position="933"/>
    </location>
</feature>
<evidence type="ECO:0000256" key="5">
    <source>
        <dbReference type="ARBA" id="ARBA00022989"/>
    </source>
</evidence>
<evidence type="ECO:0000256" key="9">
    <source>
        <dbReference type="SAM" id="SignalP"/>
    </source>
</evidence>
<feature type="region of interest" description="Disordered" evidence="7">
    <location>
        <begin position="655"/>
        <end position="789"/>
    </location>
</feature>
<feature type="transmembrane region" description="Helical" evidence="8">
    <location>
        <begin position="570"/>
        <end position="592"/>
    </location>
</feature>
<feature type="signal peptide" evidence="9">
    <location>
        <begin position="1"/>
        <end position="29"/>
    </location>
</feature>
<keyword evidence="3 8" id="KW-0812">Transmembrane</keyword>
<comment type="similarity">
    <text evidence="2">Belongs to the transient receptor potential (TRP) ion channel family.</text>
</comment>
<feature type="compositionally biased region" description="Basic and acidic residues" evidence="7">
    <location>
        <begin position="751"/>
        <end position="762"/>
    </location>
</feature>
<reference evidence="11 12" key="1">
    <citation type="journal article" date="2023" name="Res Sq">
        <title>Genomic and morphological characterization of Knufia obscura isolated from the Mars 2020 spacecraft assembly facility.</title>
        <authorList>
            <person name="Chander A.M."/>
            <person name="Teixeira M.M."/>
            <person name="Singh N.K."/>
            <person name="Williams M.P."/>
            <person name="Parker C.W."/>
            <person name="Leo P."/>
            <person name="Stajich J.E."/>
            <person name="Torok T."/>
            <person name="Tighe S."/>
            <person name="Mason C.E."/>
            <person name="Venkateswaran K."/>
        </authorList>
    </citation>
    <scope>NUCLEOTIDE SEQUENCE [LARGE SCALE GENOMIC DNA]</scope>
    <source>
        <strain evidence="11 12">CCFEE 5817</strain>
    </source>
</reference>
<feature type="transmembrane region" description="Helical" evidence="8">
    <location>
        <begin position="428"/>
        <end position="449"/>
    </location>
</feature>
<feature type="compositionally biased region" description="Basic and acidic residues" evidence="7">
    <location>
        <begin position="1077"/>
        <end position="1091"/>
    </location>
</feature>
<keyword evidence="5 8" id="KW-1133">Transmembrane helix</keyword>
<keyword evidence="12" id="KW-1185">Reference proteome</keyword>
<keyword evidence="4 9" id="KW-0732">Signal</keyword>
<dbReference type="Proteomes" id="UP001334248">
    <property type="component" value="Unassembled WGS sequence"/>
</dbReference>
<evidence type="ECO:0000313" key="12">
    <source>
        <dbReference type="Proteomes" id="UP001334248"/>
    </source>
</evidence>
<feature type="region of interest" description="Disordered" evidence="7">
    <location>
        <begin position="949"/>
        <end position="1156"/>
    </location>
</feature>
<feature type="transmembrane region" description="Helical" evidence="8">
    <location>
        <begin position="507"/>
        <end position="526"/>
    </location>
</feature>
<organism evidence="11 12">
    <name type="scientific">Knufia obscura</name>
    <dbReference type="NCBI Taxonomy" id="1635080"/>
    <lineage>
        <taxon>Eukaryota</taxon>
        <taxon>Fungi</taxon>
        <taxon>Dikarya</taxon>
        <taxon>Ascomycota</taxon>
        <taxon>Pezizomycotina</taxon>
        <taxon>Eurotiomycetes</taxon>
        <taxon>Chaetothyriomycetidae</taxon>
        <taxon>Chaetothyriales</taxon>
        <taxon>Trichomeriaceae</taxon>
        <taxon>Knufia</taxon>
    </lineage>
</organism>
<feature type="compositionally biased region" description="Polar residues" evidence="7">
    <location>
        <begin position="1024"/>
        <end position="1042"/>
    </location>
</feature>
<feature type="compositionally biased region" description="Polar residues" evidence="7">
    <location>
        <begin position="686"/>
        <end position="709"/>
    </location>
</feature>
<proteinExistence type="inferred from homology"/>
<dbReference type="SMART" id="SM01320">
    <property type="entry name" value="TRP_N"/>
    <property type="match status" value="1"/>
</dbReference>
<evidence type="ECO:0000259" key="10">
    <source>
        <dbReference type="SMART" id="SM01320"/>
    </source>
</evidence>
<sequence length="1156" mass="126257">MAHDDGRPNNFLQILLYTWLLLFTTSVNGAFVEFSNCAPDNVITSNPRVLQFVPLNVSAIFNTTGDSHLLNVTFYGNVTGQLYNGTYPPPDDPSWSDSNSTFGKIVDVQDGAELATTLFATYNVLSYTPYSANPSRLCENVVNEGCPLGPAFYRNSTDLSDLPGYTIAHDMGSSYAFSTIETTTKIQAGTSDGPYYACVAARITPDLGDGLKSLIGYLPLGILVVVGIATVAAAIFSPWGSNDIFHWSSNYGRDEDVLRLITPGFGDCLQYIQFVVFTGSLSLHFPGFYQPVVSELGWSSLLFNESLVTGGNGSTPVVDGIYQYRQNSNHGLDRITQLIGMTSPSDAWADMMVWLLVITASAVVLTQIGFLLQWIYRTVKDVAPEDLRSKNWYFSVGNIVRIAIGYFLLPLVALSMYQFVIASLGPTYAVALAAVVLVMIIAFASWLTYKFIHTRPRSFMFDDLQTVLLYGPLYNTYRDETATFALIPILVNLLRGIAIGAVQDSGVAQIILLAICEIILIITLNFIRPYSAATSMNVYQTCFAVLRLLTVLLSIAFVPALSVTTASRGWIGYVILLIHACVLVFGFLINAIQTLVEVIARLAGAGATGGRDVARGGLVKVFGVRQLSRRLPRQDAARNSMGSNAHMLITPSDKEEMTMARSRTRTMSGSSDMLLDGTRRKRTSHVDGSSQGRQTPDGMSTLSRLSKNLASPGAIVGLTKTESRDPYYRPPRRNTNDFMTTNGKPRLSGLDQKDAAEAKEAAINDAGEGSSQLRTDRDEEDGNGAELTKTKTDYAIREVDYYYGVRGGPLSGGGGTRKMRTGPADPTGRVSSARGWFKGILGGKTKEKGKGFEVVRSAKAPPPGLMPPTSEDDKDMEVSEPYQDEPEHGQEEIVRDREEEMPRAIDDDAASFSTAGESYASPIPRAPTRPPALPAFDFVGGIELPSRINSEASRKRAAPVDNDLPPVPPVPRKSSRRTSSPRAKPEDLRAPPVAAAPLESPARSNRELHIDTTSPQQRLPFARTASSRQTNKRNSAAVSEISSYMEEPLADDIDQPQARRSQVAERPSSVGYVNQHRASDNIKYSPDEAHIPRLSTVEYGYQPTQSQQSQVQTQTNQKAPRPELEHVSSPETPWTPAWNGSSAYGDGTQRQSRFRD</sequence>
<feature type="transmembrane region" description="Helical" evidence="8">
    <location>
        <begin position="214"/>
        <end position="236"/>
    </location>
</feature>
<feature type="region of interest" description="Disordered" evidence="7">
    <location>
        <begin position="857"/>
        <end position="937"/>
    </location>
</feature>
<dbReference type="InterPro" id="IPR032800">
    <property type="entry name" value="TRP_N"/>
</dbReference>
<feature type="compositionally biased region" description="Basic and acidic residues" evidence="7">
    <location>
        <begin position="885"/>
        <end position="906"/>
    </location>
</feature>
<keyword evidence="6 8" id="KW-0472">Membrane</keyword>
<evidence type="ECO:0000313" key="11">
    <source>
        <dbReference type="EMBL" id="KAK5945621.1"/>
    </source>
</evidence>
<dbReference type="GeneID" id="89996275"/>
<gene>
    <name evidence="11" type="ORF">PMZ80_002826</name>
</gene>
<feature type="domain" description="ML-like" evidence="10">
    <location>
        <begin position="27"/>
        <end position="210"/>
    </location>
</feature>
<evidence type="ECO:0000256" key="3">
    <source>
        <dbReference type="ARBA" id="ARBA00022692"/>
    </source>
</evidence>